<dbReference type="InterPro" id="IPR002938">
    <property type="entry name" value="FAD-bd"/>
</dbReference>
<dbReference type="PRINTS" id="PR00420">
    <property type="entry name" value="RNGMNOXGNASE"/>
</dbReference>
<dbReference type="Gene3D" id="3.50.50.60">
    <property type="entry name" value="FAD/NAD(P)-binding domain"/>
    <property type="match status" value="2"/>
</dbReference>
<dbReference type="RefSeq" id="WP_215920196.1">
    <property type="nucleotide sequence ID" value="NZ_JAHKNI010000008.1"/>
</dbReference>
<organism evidence="4 5">
    <name type="scientific">Nocardia albiluteola</name>
    <dbReference type="NCBI Taxonomy" id="2842303"/>
    <lineage>
        <taxon>Bacteria</taxon>
        <taxon>Bacillati</taxon>
        <taxon>Actinomycetota</taxon>
        <taxon>Actinomycetes</taxon>
        <taxon>Mycobacteriales</taxon>
        <taxon>Nocardiaceae</taxon>
        <taxon>Nocardia</taxon>
    </lineage>
</organism>
<evidence type="ECO:0000259" key="3">
    <source>
        <dbReference type="Pfam" id="PF01494"/>
    </source>
</evidence>
<dbReference type="EMBL" id="JAHKNI010000008">
    <property type="protein sequence ID" value="MBU3064780.1"/>
    <property type="molecule type" value="Genomic_DNA"/>
</dbReference>
<sequence>MRTDVVVCGAGVAGLATAHALGALGLEVLVVDKQATYTTAAKGEVLQPGALNILRRWGVAPLLEQRGALRLSRLVARDRVGQVRMALNYDQLPGATNWLLAQDHPVILKTLAEDLPGTVQLRWGVLAGGLSRAGDGRVTGVRLRGAETEEQVDARLVVAADGISSRLRKAVDVPANKADYPHRLVALDIHGVDVESDFTAYTTGRGLRLCYPLPGGRVRLYVQTQPDELRGLDDDALVRWADGLVDDLPALAAFGDALPKSLHTRQLLPVSRFLAGTLTAPGLALVGESGHMVHPMAAQGMNSAIVDAHELAVRIGAISARLDPSDVDRALAEYEAARLPNLAHIGQTSHNAARMLTDLSRLGRTLGRRALRHTGANRRLSYTVMHNMSGLGTHRITPLDRLHQIGLLPDPRARRLPAWA</sequence>
<dbReference type="PANTHER" id="PTHR43476:SF4">
    <property type="entry name" value="BLR0106 PROTEIN"/>
    <property type="match status" value="1"/>
</dbReference>
<name>A0ABS6B613_9NOCA</name>
<dbReference type="Pfam" id="PF01494">
    <property type="entry name" value="FAD_binding_3"/>
    <property type="match status" value="1"/>
</dbReference>
<reference evidence="4 5" key="1">
    <citation type="submission" date="2021-06" db="EMBL/GenBank/DDBJ databases">
        <title>Actinomycetes sequencing.</title>
        <authorList>
            <person name="Shan Q."/>
        </authorList>
    </citation>
    <scope>NUCLEOTIDE SEQUENCE [LARGE SCALE GENOMIC DNA]</scope>
    <source>
        <strain evidence="4 5">NEAU-G5</strain>
    </source>
</reference>
<evidence type="ECO:0000256" key="1">
    <source>
        <dbReference type="ARBA" id="ARBA00023002"/>
    </source>
</evidence>
<protein>
    <submittedName>
        <fullName evidence="4">FAD-dependent monooxygenase</fullName>
    </submittedName>
</protein>
<dbReference type="GO" id="GO:0004497">
    <property type="term" value="F:monooxygenase activity"/>
    <property type="evidence" value="ECO:0007669"/>
    <property type="project" value="UniProtKB-KW"/>
</dbReference>
<keyword evidence="2" id="KW-0520">NAD</keyword>
<feature type="domain" description="FAD-binding" evidence="3">
    <location>
        <begin position="2"/>
        <end position="341"/>
    </location>
</feature>
<keyword evidence="4" id="KW-0503">Monooxygenase</keyword>
<keyword evidence="5" id="KW-1185">Reference proteome</keyword>
<keyword evidence="1" id="KW-0560">Oxidoreductase</keyword>
<dbReference type="Proteomes" id="UP000733379">
    <property type="component" value="Unassembled WGS sequence"/>
</dbReference>
<evidence type="ECO:0000256" key="2">
    <source>
        <dbReference type="ARBA" id="ARBA00023027"/>
    </source>
</evidence>
<proteinExistence type="predicted"/>
<accession>A0ABS6B613</accession>
<dbReference type="SUPFAM" id="SSF51905">
    <property type="entry name" value="FAD/NAD(P)-binding domain"/>
    <property type="match status" value="1"/>
</dbReference>
<evidence type="ECO:0000313" key="4">
    <source>
        <dbReference type="EMBL" id="MBU3064780.1"/>
    </source>
</evidence>
<comment type="caution">
    <text evidence="4">The sequence shown here is derived from an EMBL/GenBank/DDBJ whole genome shotgun (WGS) entry which is preliminary data.</text>
</comment>
<gene>
    <name evidence="4" type="ORF">KO481_25035</name>
</gene>
<dbReference type="InterPro" id="IPR050631">
    <property type="entry name" value="PheA/TfdB_FAD_monoxygenase"/>
</dbReference>
<evidence type="ECO:0000313" key="5">
    <source>
        <dbReference type="Proteomes" id="UP000733379"/>
    </source>
</evidence>
<dbReference type="PANTHER" id="PTHR43476">
    <property type="entry name" value="3-(3-HYDROXY-PHENYL)PROPIONATE/3-HYDROXYCINNAMIC ACID HYDROXYLASE"/>
    <property type="match status" value="1"/>
</dbReference>
<dbReference type="InterPro" id="IPR036188">
    <property type="entry name" value="FAD/NAD-bd_sf"/>
</dbReference>